<keyword evidence="3" id="KW-1185">Reference proteome</keyword>
<name>A0A812IR36_SYMPI</name>
<dbReference type="EMBL" id="CAJNIZ010000703">
    <property type="protein sequence ID" value="CAE7172968.1"/>
    <property type="molecule type" value="Genomic_DNA"/>
</dbReference>
<feature type="transmembrane region" description="Helical" evidence="1">
    <location>
        <begin position="44"/>
        <end position="65"/>
    </location>
</feature>
<organism evidence="2 3">
    <name type="scientific">Symbiodinium pilosum</name>
    <name type="common">Dinoflagellate</name>
    <dbReference type="NCBI Taxonomy" id="2952"/>
    <lineage>
        <taxon>Eukaryota</taxon>
        <taxon>Sar</taxon>
        <taxon>Alveolata</taxon>
        <taxon>Dinophyceae</taxon>
        <taxon>Suessiales</taxon>
        <taxon>Symbiodiniaceae</taxon>
        <taxon>Symbiodinium</taxon>
    </lineage>
</organism>
<evidence type="ECO:0000256" key="1">
    <source>
        <dbReference type="SAM" id="Phobius"/>
    </source>
</evidence>
<protein>
    <submittedName>
        <fullName evidence="2">ClpC protein</fullName>
    </submittedName>
</protein>
<evidence type="ECO:0000313" key="3">
    <source>
        <dbReference type="Proteomes" id="UP000649617"/>
    </source>
</evidence>
<accession>A0A812IR36</accession>
<feature type="non-terminal residue" evidence="2">
    <location>
        <position position="1"/>
    </location>
</feature>
<keyword evidence="1" id="KW-1133">Transmembrane helix</keyword>
<comment type="caution">
    <text evidence="2">The sequence shown here is derived from an EMBL/GenBank/DDBJ whole genome shotgun (WGS) entry which is preliminary data.</text>
</comment>
<dbReference type="AlphaFoldDB" id="A0A812IR36"/>
<keyword evidence="1" id="KW-0472">Membrane</keyword>
<gene>
    <name evidence="2" type="primary">clpC</name>
    <name evidence="2" type="ORF">SPIL2461_LOCUS792</name>
</gene>
<feature type="transmembrane region" description="Helical" evidence="1">
    <location>
        <begin position="86"/>
        <end position="107"/>
    </location>
</feature>
<evidence type="ECO:0000313" key="2">
    <source>
        <dbReference type="EMBL" id="CAE7172968.1"/>
    </source>
</evidence>
<dbReference type="Proteomes" id="UP000649617">
    <property type="component" value="Unassembled WGS sequence"/>
</dbReference>
<feature type="non-terminal residue" evidence="2">
    <location>
        <position position="116"/>
    </location>
</feature>
<feature type="transmembrane region" description="Helical" evidence="1">
    <location>
        <begin position="12"/>
        <end position="32"/>
    </location>
</feature>
<reference evidence="2" key="1">
    <citation type="submission" date="2021-02" db="EMBL/GenBank/DDBJ databases">
        <authorList>
            <person name="Dougan E. K."/>
            <person name="Rhodes N."/>
            <person name="Thang M."/>
            <person name="Chan C."/>
        </authorList>
    </citation>
    <scope>NUCLEOTIDE SEQUENCE</scope>
</reference>
<sequence>KKQADTQLPLQYTFIILTPLLSIGMDGFVAFIRSGVPTECLVSYGFSVVLGVLLCWAAVVVRMGVFLCDRFAAPCASGLCDYLQSVAIFLVFVVAIFAGVGIGAGSYTRGTGPAFS</sequence>
<proteinExistence type="predicted"/>
<keyword evidence="1" id="KW-0812">Transmembrane</keyword>
<dbReference type="OrthoDB" id="423574at2759"/>